<sequence length="313" mass="35943">MFKFKAFVGRGRQVIDVLCTFMVIVACLFNIALSPYCMCVMESCHEHDLTVLVRVKTVMPQTVAVVCLVIQAKTMFHSANGEFREYEDRAREYDACFPDRVGGAYFVAFILSAYVVTILPINAYRLYLIHRDVRDHTVTAFFVLMYLQNMCTCSMEIHYLARCSRLYRRFCRINEDMSTLKLATVAANRYPSVLLQQSVNGRDDDGRRRGTTSGTSPTAGDVELLRMRHQCVRDAVGDLNDLYGVQLLLSLCILCLMTVIDTYGEMFHKYSLAISQAFLYVWLTHYSFRLFAIVLTTHFTMKQVFLYGFSVCE</sequence>
<dbReference type="AlphaFoldDB" id="A0AAV0XIC8"/>
<reference evidence="3 4" key="1">
    <citation type="submission" date="2023-01" db="EMBL/GenBank/DDBJ databases">
        <authorList>
            <person name="Whitehead M."/>
        </authorList>
    </citation>
    <scope>NUCLEOTIDE SEQUENCE [LARGE SCALE GENOMIC DNA]</scope>
</reference>
<name>A0AAV0XIC8_9HEMI</name>
<evidence type="ECO:0008006" key="5">
    <source>
        <dbReference type="Google" id="ProtNLM"/>
    </source>
</evidence>
<evidence type="ECO:0000256" key="2">
    <source>
        <dbReference type="SAM" id="Phobius"/>
    </source>
</evidence>
<accession>A0AAV0XIC8</accession>
<dbReference type="Proteomes" id="UP001160148">
    <property type="component" value="Unassembled WGS sequence"/>
</dbReference>
<organism evidence="3 4">
    <name type="scientific">Macrosiphum euphorbiae</name>
    <name type="common">potato aphid</name>
    <dbReference type="NCBI Taxonomy" id="13131"/>
    <lineage>
        <taxon>Eukaryota</taxon>
        <taxon>Metazoa</taxon>
        <taxon>Ecdysozoa</taxon>
        <taxon>Arthropoda</taxon>
        <taxon>Hexapoda</taxon>
        <taxon>Insecta</taxon>
        <taxon>Pterygota</taxon>
        <taxon>Neoptera</taxon>
        <taxon>Paraneoptera</taxon>
        <taxon>Hemiptera</taxon>
        <taxon>Sternorrhyncha</taxon>
        <taxon>Aphidomorpha</taxon>
        <taxon>Aphidoidea</taxon>
        <taxon>Aphididae</taxon>
        <taxon>Macrosiphini</taxon>
        <taxon>Macrosiphum</taxon>
    </lineage>
</organism>
<dbReference type="EMBL" id="CARXXK010000005">
    <property type="protein sequence ID" value="CAI6368140.1"/>
    <property type="molecule type" value="Genomic_DNA"/>
</dbReference>
<gene>
    <name evidence="3" type="ORF">MEUPH1_LOCUS22533</name>
</gene>
<protein>
    <recommendedName>
        <fullName evidence="5">Gustatory receptor</fullName>
    </recommendedName>
</protein>
<comment type="caution">
    <text evidence="3">The sequence shown here is derived from an EMBL/GenBank/DDBJ whole genome shotgun (WGS) entry which is preliminary data.</text>
</comment>
<evidence type="ECO:0000313" key="4">
    <source>
        <dbReference type="Proteomes" id="UP001160148"/>
    </source>
</evidence>
<evidence type="ECO:0000313" key="3">
    <source>
        <dbReference type="EMBL" id="CAI6368140.1"/>
    </source>
</evidence>
<keyword evidence="2" id="KW-0812">Transmembrane</keyword>
<dbReference type="PROSITE" id="PS51257">
    <property type="entry name" value="PROKAR_LIPOPROTEIN"/>
    <property type="match status" value="1"/>
</dbReference>
<feature type="region of interest" description="Disordered" evidence="1">
    <location>
        <begin position="199"/>
        <end position="219"/>
    </location>
</feature>
<feature type="transmembrane region" description="Helical" evidence="2">
    <location>
        <begin position="242"/>
        <end position="260"/>
    </location>
</feature>
<feature type="transmembrane region" description="Helical" evidence="2">
    <location>
        <begin position="272"/>
        <end position="295"/>
    </location>
</feature>
<keyword evidence="2" id="KW-1133">Transmembrane helix</keyword>
<feature type="transmembrane region" description="Helical" evidence="2">
    <location>
        <begin position="14"/>
        <end position="33"/>
    </location>
</feature>
<evidence type="ECO:0000256" key="1">
    <source>
        <dbReference type="SAM" id="MobiDB-lite"/>
    </source>
</evidence>
<keyword evidence="2" id="KW-0472">Membrane</keyword>
<proteinExistence type="predicted"/>
<feature type="transmembrane region" description="Helical" evidence="2">
    <location>
        <begin position="103"/>
        <end position="124"/>
    </location>
</feature>
<keyword evidence="4" id="KW-1185">Reference proteome</keyword>